<reference evidence="1" key="1">
    <citation type="journal article" date="2022" name="Int. J. Mol. Sci.">
        <title>Draft Genome of Tanacetum Coccineum: Genomic Comparison of Closely Related Tanacetum-Family Plants.</title>
        <authorList>
            <person name="Yamashiro T."/>
            <person name="Shiraishi A."/>
            <person name="Nakayama K."/>
            <person name="Satake H."/>
        </authorList>
    </citation>
    <scope>NUCLEOTIDE SEQUENCE</scope>
</reference>
<dbReference type="Proteomes" id="UP001151760">
    <property type="component" value="Unassembled WGS sequence"/>
</dbReference>
<evidence type="ECO:0000313" key="2">
    <source>
        <dbReference type="Proteomes" id="UP001151760"/>
    </source>
</evidence>
<sequence>MKLKNYKNKDFAFKPDIQDLFKDVKSIMGVVSRFQDDDQISFEYSPIPPSNVAYKGKGIAQTSNDDILKQIMPYMEEGGSAPSLPNIQNFKAYGDRPMTLEEAKLQMQEVKRLADLKPKQLRAQEEELAAIEAKRVYMMDEYNHYINFIDDPLPFTKYNYRVNNVSKEATMRITRNNQPLNLKIYDKFILKMLGFSKTQRIDHSLGE</sequence>
<proteinExistence type="predicted"/>
<name>A0ABQ4Z6P4_9ASTR</name>
<keyword evidence="2" id="KW-1185">Reference proteome</keyword>
<protein>
    <submittedName>
        <fullName evidence="1">Uncharacterized protein</fullName>
    </submittedName>
</protein>
<evidence type="ECO:0000313" key="1">
    <source>
        <dbReference type="EMBL" id="GJS84603.1"/>
    </source>
</evidence>
<dbReference type="EMBL" id="BQNB010010987">
    <property type="protein sequence ID" value="GJS84603.1"/>
    <property type="molecule type" value="Genomic_DNA"/>
</dbReference>
<accession>A0ABQ4Z6P4</accession>
<comment type="caution">
    <text evidence="1">The sequence shown here is derived from an EMBL/GenBank/DDBJ whole genome shotgun (WGS) entry which is preliminary data.</text>
</comment>
<gene>
    <name evidence="1" type="ORF">Tco_0751144</name>
</gene>
<organism evidence="1 2">
    <name type="scientific">Tanacetum coccineum</name>
    <dbReference type="NCBI Taxonomy" id="301880"/>
    <lineage>
        <taxon>Eukaryota</taxon>
        <taxon>Viridiplantae</taxon>
        <taxon>Streptophyta</taxon>
        <taxon>Embryophyta</taxon>
        <taxon>Tracheophyta</taxon>
        <taxon>Spermatophyta</taxon>
        <taxon>Magnoliopsida</taxon>
        <taxon>eudicotyledons</taxon>
        <taxon>Gunneridae</taxon>
        <taxon>Pentapetalae</taxon>
        <taxon>asterids</taxon>
        <taxon>campanulids</taxon>
        <taxon>Asterales</taxon>
        <taxon>Asteraceae</taxon>
        <taxon>Asteroideae</taxon>
        <taxon>Anthemideae</taxon>
        <taxon>Anthemidinae</taxon>
        <taxon>Tanacetum</taxon>
    </lineage>
</organism>
<reference evidence="1" key="2">
    <citation type="submission" date="2022-01" db="EMBL/GenBank/DDBJ databases">
        <authorList>
            <person name="Yamashiro T."/>
            <person name="Shiraishi A."/>
            <person name="Satake H."/>
            <person name="Nakayama K."/>
        </authorList>
    </citation>
    <scope>NUCLEOTIDE SEQUENCE</scope>
</reference>